<evidence type="ECO:0000256" key="4">
    <source>
        <dbReference type="ARBA" id="ARBA00022827"/>
    </source>
</evidence>
<dbReference type="InterPro" id="IPR016169">
    <property type="entry name" value="FAD-bd_PCMH_sub2"/>
</dbReference>
<dbReference type="Gene3D" id="3.30.465.10">
    <property type="match status" value="1"/>
</dbReference>
<dbReference type="PROSITE" id="PS51387">
    <property type="entry name" value="FAD_PCMH"/>
    <property type="match status" value="1"/>
</dbReference>
<protein>
    <recommendedName>
        <fullName evidence="6">FAD-binding PCMH-type domain-containing protein</fullName>
    </recommendedName>
</protein>
<evidence type="ECO:0000313" key="8">
    <source>
        <dbReference type="Proteomes" id="UP000663888"/>
    </source>
</evidence>
<keyword evidence="5" id="KW-0560">Oxidoreductase</keyword>
<dbReference type="Gene3D" id="3.30.43.10">
    <property type="entry name" value="Uridine Diphospho-n-acetylenolpyruvylglucosamine Reductase, domain 2"/>
    <property type="match status" value="1"/>
</dbReference>
<dbReference type="AlphaFoldDB" id="A0A8H2XTB4"/>
<dbReference type="Pfam" id="PF01565">
    <property type="entry name" value="FAD_binding_4"/>
    <property type="match status" value="1"/>
</dbReference>
<dbReference type="Gene3D" id="3.40.462.20">
    <property type="match status" value="1"/>
</dbReference>
<dbReference type="Pfam" id="PF08031">
    <property type="entry name" value="BBE"/>
    <property type="match status" value="1"/>
</dbReference>
<dbReference type="GO" id="GO:0016491">
    <property type="term" value="F:oxidoreductase activity"/>
    <property type="evidence" value="ECO:0007669"/>
    <property type="project" value="UniProtKB-KW"/>
</dbReference>
<sequence>MILDTIAQTPALITPFDIEFHQRHANPKTIPKHGHEAAQTHRARCPVPAPACVSSVTPEQVKELRALLSPGSVFTPEDGDAYKDAVRIGNLLYIMKRPGLVVMTDIPEEIGETIKFAQKHNIEFTVKNGGHSYAGYSLNCGGILISMKGFGPNGIKVDLQSTPKTVTIPAGCVWEDIHNHFRDHGYNEMVIGGRCTSVGVSGFTLGGGVSPFSRRYGLGIDNILKAKIVTAAGECVEVSREDTDPKKEGLFWALRGGGGGNFGILTEFTVQIHDLAQKDGTVAYGLLTWELPSQQAQFEAMMKVYNSTQWPKELALDVIWQYKGSEKPGEAHNLVAQVLVIYDGTLSECLKVIESLTRFAFNVHIDTMKWWDVVVIEQGHEPKCPTYYSHYASMVFGQGAMTEEVVSDITKLMHKARNILDEHNSLGKPHLLWVHIGEETAKIGAEDTAFIWRDGVYVCYFKMQWTRGDIACEMIEFVDEVKKVLARHTIQGKAAYVNFMDPTIKNWQEAYYGNNYPRLQQIKKEWDPNNFFKFEQSIELPGVKGSQAVIGENLGSAAKQEGTNWGQYSLPDPDKIWNMEEPSEEKVLRAIQEQIAP</sequence>
<dbReference type="InterPro" id="IPR006094">
    <property type="entry name" value="Oxid_FAD_bind_N"/>
</dbReference>
<keyword evidence="3" id="KW-0285">Flavoprotein</keyword>
<evidence type="ECO:0000313" key="7">
    <source>
        <dbReference type="EMBL" id="CAE6434828.1"/>
    </source>
</evidence>
<name>A0A8H2XTB4_9AGAM</name>
<accession>A0A8H2XTB4</accession>
<evidence type="ECO:0000256" key="2">
    <source>
        <dbReference type="ARBA" id="ARBA00005466"/>
    </source>
</evidence>
<dbReference type="SUPFAM" id="SSF56176">
    <property type="entry name" value="FAD-binding/transporter-associated domain-like"/>
    <property type="match status" value="1"/>
</dbReference>
<evidence type="ECO:0000256" key="3">
    <source>
        <dbReference type="ARBA" id="ARBA00022630"/>
    </source>
</evidence>
<comment type="caution">
    <text evidence="7">The sequence shown here is derived from an EMBL/GenBank/DDBJ whole genome shotgun (WGS) entry which is preliminary data.</text>
</comment>
<dbReference type="InterPro" id="IPR036318">
    <property type="entry name" value="FAD-bd_PCMH-like_sf"/>
</dbReference>
<dbReference type="InterPro" id="IPR016166">
    <property type="entry name" value="FAD-bd_PCMH"/>
</dbReference>
<dbReference type="InterPro" id="IPR012951">
    <property type="entry name" value="BBE"/>
</dbReference>
<dbReference type="PANTHER" id="PTHR42973">
    <property type="entry name" value="BINDING OXIDOREDUCTASE, PUTATIVE (AFU_ORTHOLOGUE AFUA_1G17690)-RELATED"/>
    <property type="match status" value="1"/>
</dbReference>
<gene>
    <name evidence="7" type="ORF">RDB_LOCUS40724</name>
</gene>
<reference evidence="7" key="1">
    <citation type="submission" date="2021-01" db="EMBL/GenBank/DDBJ databases">
        <authorList>
            <person name="Kaushik A."/>
        </authorList>
    </citation>
    <scope>NUCLEOTIDE SEQUENCE</scope>
    <source>
        <strain evidence="7">AG4-R118</strain>
    </source>
</reference>
<comment type="similarity">
    <text evidence="2">Belongs to the oxygen-dependent FAD-linked oxidoreductase family.</text>
</comment>
<comment type="cofactor">
    <cofactor evidence="1">
        <name>FAD</name>
        <dbReference type="ChEBI" id="CHEBI:57692"/>
    </cofactor>
</comment>
<keyword evidence="4" id="KW-0274">FAD</keyword>
<dbReference type="GO" id="GO:0071949">
    <property type="term" value="F:FAD binding"/>
    <property type="evidence" value="ECO:0007669"/>
    <property type="project" value="InterPro"/>
</dbReference>
<proteinExistence type="inferred from homology"/>
<feature type="domain" description="FAD-binding PCMH-type" evidence="6">
    <location>
        <begin position="93"/>
        <end position="275"/>
    </location>
</feature>
<dbReference type="InterPro" id="IPR016167">
    <property type="entry name" value="FAD-bd_PCMH_sub1"/>
</dbReference>
<evidence type="ECO:0000256" key="5">
    <source>
        <dbReference type="ARBA" id="ARBA00023002"/>
    </source>
</evidence>
<dbReference type="Proteomes" id="UP000663888">
    <property type="component" value="Unassembled WGS sequence"/>
</dbReference>
<dbReference type="PANTHER" id="PTHR42973:SF39">
    <property type="entry name" value="FAD-BINDING PCMH-TYPE DOMAIN-CONTAINING PROTEIN"/>
    <property type="match status" value="1"/>
</dbReference>
<dbReference type="EMBL" id="CAJMWX010000848">
    <property type="protein sequence ID" value="CAE6434828.1"/>
    <property type="molecule type" value="Genomic_DNA"/>
</dbReference>
<organism evidence="7 8">
    <name type="scientific">Rhizoctonia solani</name>
    <dbReference type="NCBI Taxonomy" id="456999"/>
    <lineage>
        <taxon>Eukaryota</taxon>
        <taxon>Fungi</taxon>
        <taxon>Dikarya</taxon>
        <taxon>Basidiomycota</taxon>
        <taxon>Agaricomycotina</taxon>
        <taxon>Agaricomycetes</taxon>
        <taxon>Cantharellales</taxon>
        <taxon>Ceratobasidiaceae</taxon>
        <taxon>Rhizoctonia</taxon>
    </lineage>
</organism>
<evidence type="ECO:0000256" key="1">
    <source>
        <dbReference type="ARBA" id="ARBA00001974"/>
    </source>
</evidence>
<evidence type="ECO:0000259" key="6">
    <source>
        <dbReference type="PROSITE" id="PS51387"/>
    </source>
</evidence>
<dbReference type="InterPro" id="IPR050416">
    <property type="entry name" value="FAD-linked_Oxidoreductase"/>
</dbReference>